<name>A0A392MZK1_9FABA</name>
<proteinExistence type="predicted"/>
<comment type="caution">
    <text evidence="1">The sequence shown here is derived from an EMBL/GenBank/DDBJ whole genome shotgun (WGS) entry which is preliminary data.</text>
</comment>
<evidence type="ECO:0008006" key="3">
    <source>
        <dbReference type="Google" id="ProtNLM"/>
    </source>
</evidence>
<reference evidence="1 2" key="1">
    <citation type="journal article" date="2018" name="Front. Plant Sci.">
        <title>Red Clover (Trifolium pratense) and Zigzag Clover (T. medium) - A Picture of Genomic Similarities and Differences.</title>
        <authorList>
            <person name="Dluhosova J."/>
            <person name="Istvanek J."/>
            <person name="Nedelnik J."/>
            <person name="Repkova J."/>
        </authorList>
    </citation>
    <scope>NUCLEOTIDE SEQUENCE [LARGE SCALE GENOMIC DNA]</scope>
    <source>
        <strain evidence="2">cv. 10/8</strain>
        <tissue evidence="1">Leaf</tissue>
    </source>
</reference>
<sequence length="149" mass="16420">MCQDCLPSRVQLRDRHVNYPSWCSLCLGVEEDDWHIFFWGVRRVNMLGLKLGLSCYGGLGDGNNSNKLIIGFGMEPKTRLKGVLCMLYIVEANGQFIAASSSWVCAKLTTIEGEALTLLEVIRASSTRGCSNVVFKNDSKIVADAIQAN</sequence>
<dbReference type="Proteomes" id="UP000265520">
    <property type="component" value="Unassembled WGS sequence"/>
</dbReference>
<evidence type="ECO:0000313" key="1">
    <source>
        <dbReference type="EMBL" id="MCH92970.1"/>
    </source>
</evidence>
<evidence type="ECO:0000313" key="2">
    <source>
        <dbReference type="Proteomes" id="UP000265520"/>
    </source>
</evidence>
<keyword evidence="2" id="KW-1185">Reference proteome</keyword>
<dbReference type="AlphaFoldDB" id="A0A392MZK1"/>
<protein>
    <recommendedName>
        <fullName evidence="3">RNase H type-1 domain-containing protein</fullName>
    </recommendedName>
</protein>
<dbReference type="EMBL" id="LXQA010023881">
    <property type="protein sequence ID" value="MCH92970.1"/>
    <property type="molecule type" value="Genomic_DNA"/>
</dbReference>
<accession>A0A392MZK1</accession>
<organism evidence="1 2">
    <name type="scientific">Trifolium medium</name>
    <dbReference type="NCBI Taxonomy" id="97028"/>
    <lineage>
        <taxon>Eukaryota</taxon>
        <taxon>Viridiplantae</taxon>
        <taxon>Streptophyta</taxon>
        <taxon>Embryophyta</taxon>
        <taxon>Tracheophyta</taxon>
        <taxon>Spermatophyta</taxon>
        <taxon>Magnoliopsida</taxon>
        <taxon>eudicotyledons</taxon>
        <taxon>Gunneridae</taxon>
        <taxon>Pentapetalae</taxon>
        <taxon>rosids</taxon>
        <taxon>fabids</taxon>
        <taxon>Fabales</taxon>
        <taxon>Fabaceae</taxon>
        <taxon>Papilionoideae</taxon>
        <taxon>50 kb inversion clade</taxon>
        <taxon>NPAAA clade</taxon>
        <taxon>Hologalegina</taxon>
        <taxon>IRL clade</taxon>
        <taxon>Trifolieae</taxon>
        <taxon>Trifolium</taxon>
    </lineage>
</organism>